<keyword evidence="3" id="KW-1185">Reference proteome</keyword>
<reference evidence="2" key="1">
    <citation type="submission" date="2022-06" db="EMBL/GenBank/DDBJ databases">
        <title>New cyanobacteria of genus Symplocastrum in benthos of Lake Baikal.</title>
        <authorList>
            <person name="Sorokovikova E."/>
            <person name="Tikhonova I."/>
            <person name="Krasnopeev A."/>
            <person name="Evseev P."/>
            <person name="Gladkikh A."/>
            <person name="Belykh O."/>
        </authorList>
    </citation>
    <scope>NUCLEOTIDE SEQUENCE</scope>
    <source>
        <strain evidence="2">BBK-W-15</strain>
    </source>
</reference>
<sequence length="388" mass="45513">MINKIAESIGKIGIFIQNSVIGKIIIKKINIIIKLPCLSDRDDQLKLRDDQPKLLNAVEAELVKKGWDKSSYRDKLIILKKNLHEDLVYHYKVVAKPITNPNIIDIFKDNADGKLLIVGDPGSGKTTTLYELTQELIKEARKDKKNLLPVLVNLSSWKKDKRSMRQWLVVQLNKEYGLTKERFEKWFAQGKLLPLLDGLDEVKPEYQKDCVLAINKLLEEEDNRPGKLVVCCGIEEYKNLIKDNYDSRIKLFQAIELQELTVQQIQNYLKNIDRENLWELIKQHGHLLELLCTPLMLNIAIKVYPVLSADKLKQFNSSEKLQPYLFNQYIHTQLNDPPEKNHPDHKGKTPRKEDTIRWLIWLAKKLKIRNQKEFFREKLLDIFMLEWQ</sequence>
<dbReference type="SUPFAM" id="SSF52540">
    <property type="entry name" value="P-loop containing nucleoside triphosphate hydrolases"/>
    <property type="match status" value="1"/>
</dbReference>
<protein>
    <submittedName>
        <fullName evidence="2">NACHT domain-containing protein</fullName>
    </submittedName>
</protein>
<feature type="domain" description="NACHT" evidence="1">
    <location>
        <begin position="116"/>
        <end position="218"/>
    </location>
</feature>
<dbReference type="RefSeq" id="WP_254011048.1">
    <property type="nucleotide sequence ID" value="NZ_JAMZMM010000045.1"/>
</dbReference>
<proteinExistence type="predicted"/>
<dbReference type="Gene3D" id="3.40.50.300">
    <property type="entry name" value="P-loop containing nucleotide triphosphate hydrolases"/>
    <property type="match status" value="1"/>
</dbReference>
<comment type="caution">
    <text evidence="2">The sequence shown here is derived from an EMBL/GenBank/DDBJ whole genome shotgun (WGS) entry which is preliminary data.</text>
</comment>
<accession>A0AAE3GPB3</accession>
<organism evidence="2 3">
    <name type="scientific">Limnofasciculus baicalensis BBK-W-15</name>
    <dbReference type="NCBI Taxonomy" id="2699891"/>
    <lineage>
        <taxon>Bacteria</taxon>
        <taxon>Bacillati</taxon>
        <taxon>Cyanobacteriota</taxon>
        <taxon>Cyanophyceae</taxon>
        <taxon>Coleofasciculales</taxon>
        <taxon>Coleofasciculaceae</taxon>
        <taxon>Limnofasciculus</taxon>
        <taxon>Limnofasciculus baicalensis</taxon>
    </lineage>
</organism>
<name>A0AAE3GPB3_9CYAN</name>
<evidence type="ECO:0000313" key="2">
    <source>
        <dbReference type="EMBL" id="MCP2728246.1"/>
    </source>
</evidence>
<dbReference type="Pfam" id="PF05729">
    <property type="entry name" value="NACHT"/>
    <property type="match status" value="1"/>
</dbReference>
<dbReference type="Proteomes" id="UP001204953">
    <property type="component" value="Unassembled WGS sequence"/>
</dbReference>
<gene>
    <name evidence="2" type="ORF">NJ959_07130</name>
</gene>
<evidence type="ECO:0000313" key="3">
    <source>
        <dbReference type="Proteomes" id="UP001204953"/>
    </source>
</evidence>
<dbReference type="InterPro" id="IPR027417">
    <property type="entry name" value="P-loop_NTPase"/>
</dbReference>
<evidence type="ECO:0000259" key="1">
    <source>
        <dbReference type="Pfam" id="PF05729"/>
    </source>
</evidence>
<dbReference type="EMBL" id="JAMZMM010000045">
    <property type="protein sequence ID" value="MCP2728246.1"/>
    <property type="molecule type" value="Genomic_DNA"/>
</dbReference>
<dbReference type="InterPro" id="IPR007111">
    <property type="entry name" value="NACHT_NTPase"/>
</dbReference>
<dbReference type="AlphaFoldDB" id="A0AAE3GPB3"/>